<dbReference type="PANTHER" id="PTHR13073:SF0">
    <property type="entry name" value="BIOGENESIS OF LYSOSOME-RELATED ORGANELLES COMPLEX 1 SUBUNIT 1"/>
    <property type="match status" value="1"/>
</dbReference>
<dbReference type="PANTHER" id="PTHR13073">
    <property type="entry name" value="BLOC-1 COMPLEX SUBUNIT 1"/>
    <property type="match status" value="1"/>
</dbReference>
<gene>
    <name evidence="3" type="primary">BLOC1S1</name>
    <name evidence="3" type="ORF">Ciccas_012686</name>
</gene>
<proteinExistence type="inferred from homology"/>
<dbReference type="Pfam" id="PF06320">
    <property type="entry name" value="GCN5L1"/>
    <property type="match status" value="1"/>
</dbReference>
<comment type="similarity">
    <text evidence="1">Belongs to the BLOC1S1 family.</text>
</comment>
<feature type="non-terminal residue" evidence="3">
    <location>
        <position position="1"/>
    </location>
</feature>
<organism evidence="3 4">
    <name type="scientific">Cichlidogyrus casuarinus</name>
    <dbReference type="NCBI Taxonomy" id="1844966"/>
    <lineage>
        <taxon>Eukaryota</taxon>
        <taxon>Metazoa</taxon>
        <taxon>Spiralia</taxon>
        <taxon>Lophotrochozoa</taxon>
        <taxon>Platyhelminthes</taxon>
        <taxon>Monogenea</taxon>
        <taxon>Monopisthocotylea</taxon>
        <taxon>Dactylogyridea</taxon>
        <taxon>Ancyrocephalidae</taxon>
        <taxon>Cichlidogyrus</taxon>
    </lineage>
</organism>
<protein>
    <recommendedName>
        <fullName evidence="2">Biogenesis of lysosome-related organelles complex 1 subunit 1</fullName>
    </recommendedName>
</protein>
<evidence type="ECO:0000256" key="2">
    <source>
        <dbReference type="ARBA" id="ARBA00019577"/>
    </source>
</evidence>
<dbReference type="InterPro" id="IPR009395">
    <property type="entry name" value="BLOC1S1"/>
</dbReference>
<dbReference type="AlphaFoldDB" id="A0ABD2PMP3"/>
<name>A0ABD2PMP3_9PLAT</name>
<reference evidence="3 4" key="1">
    <citation type="submission" date="2024-11" db="EMBL/GenBank/DDBJ databases">
        <title>Adaptive evolution of stress response genes in parasites aligns with host niche diversity.</title>
        <authorList>
            <person name="Hahn C."/>
            <person name="Resl P."/>
        </authorList>
    </citation>
    <scope>NUCLEOTIDE SEQUENCE [LARGE SCALE GENOMIC DNA]</scope>
    <source>
        <strain evidence="3">EGGRZ-B1_66</strain>
        <tissue evidence="3">Body</tissue>
    </source>
</reference>
<keyword evidence="4" id="KW-1185">Reference proteome</keyword>
<evidence type="ECO:0000313" key="3">
    <source>
        <dbReference type="EMBL" id="KAL3308776.1"/>
    </source>
</evidence>
<dbReference type="EMBL" id="JBJKFK010004708">
    <property type="protein sequence ID" value="KAL3308776.1"/>
    <property type="molecule type" value="Genomic_DNA"/>
</dbReference>
<sequence>AYINQRKLNSEIKTMSSQIVEYKNQVDQWFNLVNDFNNAIKELGDVQNWTTAMQRDMKIIHETLTNTQKSVTSAQQQ</sequence>
<dbReference type="Proteomes" id="UP001626550">
    <property type="component" value="Unassembled WGS sequence"/>
</dbReference>
<accession>A0ABD2PMP3</accession>
<evidence type="ECO:0000313" key="4">
    <source>
        <dbReference type="Proteomes" id="UP001626550"/>
    </source>
</evidence>
<comment type="caution">
    <text evidence="3">The sequence shown here is derived from an EMBL/GenBank/DDBJ whole genome shotgun (WGS) entry which is preliminary data.</text>
</comment>
<evidence type="ECO:0000256" key="1">
    <source>
        <dbReference type="ARBA" id="ARBA00007133"/>
    </source>
</evidence>